<dbReference type="GeneTree" id="ENSGT00510000049845"/>
<dbReference type="OrthoDB" id="9527737at2759"/>
<dbReference type="FunCoup" id="G3QY49">
    <property type="interactions" value="5"/>
</dbReference>
<dbReference type="Gene3D" id="2.10.80.10">
    <property type="entry name" value="Lipase, subunit A"/>
    <property type="match status" value="1"/>
</dbReference>
<dbReference type="Bgee" id="ENSGGOG00000007952">
    <property type="expression patterns" value="Expressed in liver"/>
</dbReference>
<dbReference type="Ensembl" id="ENSGGOT00000007982.3">
    <property type="protein sequence ID" value="ENSGGOP00000007774.2"/>
    <property type="gene ID" value="ENSGGOG00000007952.3"/>
</dbReference>
<dbReference type="PROSITE" id="PS51342">
    <property type="entry name" value="COLIPASE_2"/>
    <property type="match status" value="1"/>
</dbReference>
<dbReference type="HOGENOM" id="CLU_2037257_0_0_1"/>
<keyword evidence="3" id="KW-1185">Reference proteome</keyword>
<dbReference type="GO" id="GO:0007586">
    <property type="term" value="P:digestion"/>
    <property type="evidence" value="ECO:0007669"/>
    <property type="project" value="InterPro"/>
</dbReference>
<reference evidence="2" key="4">
    <citation type="submission" date="2025-09" db="UniProtKB">
        <authorList>
            <consortium name="Ensembl"/>
        </authorList>
    </citation>
    <scope>IDENTIFICATION</scope>
</reference>
<name>G3QY49_GORGO</name>
<dbReference type="PRINTS" id="PR00128">
    <property type="entry name" value="COLIPASE"/>
</dbReference>
<accession>G3QY49</accession>
<dbReference type="Proteomes" id="UP000001519">
    <property type="component" value="Chromosome 6"/>
</dbReference>
<dbReference type="STRING" id="9593.ENSGGOP00000007774"/>
<gene>
    <name evidence="2" type="primary">CLPSL1</name>
</gene>
<feature type="chain" id="PRO_5003451444" evidence="1">
    <location>
        <begin position="24"/>
        <end position="121"/>
    </location>
</feature>
<keyword evidence="1" id="KW-0732">Signal</keyword>
<evidence type="ECO:0000313" key="3">
    <source>
        <dbReference type="Proteomes" id="UP000001519"/>
    </source>
</evidence>
<reference evidence="2 3" key="2">
    <citation type="journal article" date="2012" name="Nature">
        <title>Insights into hominid evolution from the gorilla genome sequence.</title>
        <authorList>
            <person name="Scally A."/>
            <person name="Dutheil J.Y."/>
            <person name="Hillier L.W."/>
            <person name="Jordan G.E."/>
            <person name="Goodhead I."/>
            <person name="Herrero J."/>
            <person name="Hobolth A."/>
            <person name="Lappalainen T."/>
            <person name="Mailund T."/>
            <person name="Marques-Bonet T."/>
            <person name="McCarthy S."/>
            <person name="Montgomery S.H."/>
            <person name="Schwalie P.C."/>
            <person name="Tang Y.A."/>
            <person name="Ward M.C."/>
            <person name="Xue Y."/>
            <person name="Yngvadottir B."/>
            <person name="Alkan C."/>
            <person name="Andersen L.N."/>
            <person name="Ayub Q."/>
            <person name="Ball E.V."/>
            <person name="Beal K."/>
            <person name="Bradley B.J."/>
            <person name="Chen Y."/>
            <person name="Clee C.M."/>
            <person name="Fitzgerald S."/>
            <person name="Graves T.A."/>
            <person name="Gu Y."/>
            <person name="Heath P."/>
            <person name="Heger A."/>
            <person name="Karakoc E."/>
            <person name="Kolb-Kokocinski A."/>
            <person name="Laird G.K."/>
            <person name="Lunter G."/>
            <person name="Meader S."/>
            <person name="Mort M."/>
            <person name="Mullikin J.C."/>
            <person name="Munch K."/>
            <person name="O'Connor T.D."/>
            <person name="Phillips A.D."/>
            <person name="Prado-Martinez J."/>
            <person name="Rogers A.S."/>
            <person name="Sajjadian S."/>
            <person name="Schmidt D."/>
            <person name="Shaw K."/>
            <person name="Simpson J.T."/>
            <person name="Stenson P.D."/>
            <person name="Turner D.J."/>
            <person name="Vigilant L."/>
            <person name="Vilella A.J."/>
            <person name="Whitener W."/>
            <person name="Zhu B."/>
            <person name="Cooper D.N."/>
            <person name="de Jong P."/>
            <person name="Dermitzakis E.T."/>
            <person name="Eichler E.E."/>
            <person name="Flicek P."/>
            <person name="Goldman N."/>
            <person name="Mundy N.I."/>
            <person name="Ning Z."/>
            <person name="Odom D.T."/>
            <person name="Ponting C.P."/>
            <person name="Quail M.A."/>
            <person name="Ryder O.A."/>
            <person name="Searle S.M."/>
            <person name="Warren W.C."/>
            <person name="Wilson R.K."/>
            <person name="Schierup M.H."/>
            <person name="Rogers J."/>
            <person name="Tyler-Smith C."/>
            <person name="Durbin R."/>
        </authorList>
    </citation>
    <scope>NUCLEOTIDE SEQUENCE [LARGE SCALE GENOMIC DNA]</scope>
</reference>
<dbReference type="InterPro" id="IPR001981">
    <property type="entry name" value="Colipase"/>
</dbReference>
<dbReference type="AlphaFoldDB" id="G3QY49"/>
<evidence type="ECO:0000313" key="2">
    <source>
        <dbReference type="Ensembl" id="ENSGGOP00000007774.2"/>
    </source>
</evidence>
<dbReference type="CTD" id="340204"/>
<dbReference type="InParanoid" id="G3QY49"/>
<dbReference type="PANTHER" id="PTHR10041:SF7">
    <property type="entry name" value="COLIPASE-LIKE PROTEIN 1"/>
    <property type="match status" value="1"/>
</dbReference>
<sequence length="121" mass="13996">MMLPQWLLLLFLLFSFLFLLTRGSLSPTKYNLLELKESCIRNQDCETGCCQRAPDNCESHCAEKGSEGSLCQTQVFFGQYRACPCLRNLTCIYSKNEKWLSIAYGRCQKIGRQKLAKKMFF</sequence>
<dbReference type="GO" id="GO:0008047">
    <property type="term" value="F:enzyme activator activity"/>
    <property type="evidence" value="ECO:0007669"/>
    <property type="project" value="InterPro"/>
</dbReference>
<evidence type="ECO:0000256" key="1">
    <source>
        <dbReference type="SAM" id="SignalP"/>
    </source>
</evidence>
<dbReference type="KEGG" id="ggo:101146633"/>
<dbReference type="SMART" id="SM00023">
    <property type="entry name" value="COLIPASE"/>
    <property type="match status" value="1"/>
</dbReference>
<dbReference type="GeneID" id="101146633"/>
<proteinExistence type="predicted"/>
<dbReference type="RefSeq" id="XP_004043930.1">
    <property type="nucleotide sequence ID" value="XM_004043882.4"/>
</dbReference>
<dbReference type="GO" id="GO:0005576">
    <property type="term" value="C:extracellular region"/>
    <property type="evidence" value="ECO:0007669"/>
    <property type="project" value="InterPro"/>
</dbReference>
<reference evidence="2" key="3">
    <citation type="submission" date="2025-08" db="UniProtKB">
        <authorList>
            <consortium name="Ensembl"/>
        </authorList>
    </citation>
    <scope>IDENTIFICATION</scope>
</reference>
<dbReference type="EMBL" id="CABD030044465">
    <property type="status" value="NOT_ANNOTATED_CDS"/>
    <property type="molecule type" value="Genomic_DNA"/>
</dbReference>
<dbReference type="eggNOG" id="ENOG502TDXY">
    <property type="taxonomic scope" value="Eukaryota"/>
</dbReference>
<protein>
    <submittedName>
        <fullName evidence="2">Colipase like 1</fullName>
    </submittedName>
</protein>
<reference evidence="3" key="1">
    <citation type="submission" date="2011-05" db="EMBL/GenBank/DDBJ databases">
        <title>Insights into the evolution of the great apes provided by the gorilla genome.</title>
        <authorList>
            <person name="Scally A."/>
        </authorList>
    </citation>
    <scope>NUCLEOTIDE SEQUENCE [LARGE SCALE GENOMIC DNA]</scope>
</reference>
<dbReference type="OMA" id="WKSEKWS"/>
<dbReference type="GO" id="GO:0016042">
    <property type="term" value="P:lipid catabolic process"/>
    <property type="evidence" value="ECO:0007669"/>
    <property type="project" value="InterPro"/>
</dbReference>
<feature type="signal peptide" evidence="1">
    <location>
        <begin position="1"/>
        <end position="23"/>
    </location>
</feature>
<dbReference type="FunFam" id="2.10.80.10:FF:000009">
    <property type="entry name" value="Colipase like 1"/>
    <property type="match status" value="1"/>
</dbReference>
<dbReference type="GO" id="GO:0032094">
    <property type="term" value="P:response to food"/>
    <property type="evidence" value="ECO:0000318"/>
    <property type="project" value="GO_Central"/>
</dbReference>
<dbReference type="PANTHER" id="PTHR10041">
    <property type="entry name" value="COLIPASE"/>
    <property type="match status" value="1"/>
</dbReference>
<organism evidence="2 3">
    <name type="scientific">Gorilla gorilla gorilla</name>
    <name type="common">Western lowland gorilla</name>
    <dbReference type="NCBI Taxonomy" id="9595"/>
    <lineage>
        <taxon>Eukaryota</taxon>
        <taxon>Metazoa</taxon>
        <taxon>Chordata</taxon>
        <taxon>Craniata</taxon>
        <taxon>Vertebrata</taxon>
        <taxon>Euteleostomi</taxon>
        <taxon>Mammalia</taxon>
        <taxon>Eutheria</taxon>
        <taxon>Euarchontoglires</taxon>
        <taxon>Primates</taxon>
        <taxon>Haplorrhini</taxon>
        <taxon>Catarrhini</taxon>
        <taxon>Hominidae</taxon>
        <taxon>Gorilla</taxon>
    </lineage>
</organism>